<reference evidence="8 9" key="1">
    <citation type="journal article" date="2011" name="Stand. Genomic Sci.">
        <title>Non-contiguous finished genome sequence and contextual data of the filamentous soil bacterium Ktedonobacter racemifer type strain (SOSP1-21).</title>
        <authorList>
            <person name="Chang Y.J."/>
            <person name="Land M."/>
            <person name="Hauser L."/>
            <person name="Chertkov O."/>
            <person name="Del Rio T.G."/>
            <person name="Nolan M."/>
            <person name="Copeland A."/>
            <person name="Tice H."/>
            <person name="Cheng J.F."/>
            <person name="Lucas S."/>
            <person name="Han C."/>
            <person name="Goodwin L."/>
            <person name="Pitluck S."/>
            <person name="Ivanova N."/>
            <person name="Ovchinikova G."/>
            <person name="Pati A."/>
            <person name="Chen A."/>
            <person name="Palaniappan K."/>
            <person name="Mavromatis K."/>
            <person name="Liolios K."/>
            <person name="Brettin T."/>
            <person name="Fiebig A."/>
            <person name="Rohde M."/>
            <person name="Abt B."/>
            <person name="Goker M."/>
            <person name="Detter J.C."/>
            <person name="Woyke T."/>
            <person name="Bristow J."/>
            <person name="Eisen J.A."/>
            <person name="Markowitz V."/>
            <person name="Hugenholtz P."/>
            <person name="Kyrpides N.C."/>
            <person name="Klenk H.P."/>
            <person name="Lapidus A."/>
        </authorList>
    </citation>
    <scope>NUCLEOTIDE SEQUENCE [LARGE SCALE GENOMIC DNA]</scope>
    <source>
        <strain evidence="9">DSM 44963</strain>
    </source>
</reference>
<dbReference type="Pfam" id="PF08240">
    <property type="entry name" value="ADH_N"/>
    <property type="match status" value="1"/>
</dbReference>
<dbReference type="AlphaFoldDB" id="D6TC51"/>
<dbReference type="RefSeq" id="WP_007903839.1">
    <property type="nucleotide sequence ID" value="NZ_ADVG01000001.1"/>
</dbReference>
<dbReference type="Gene3D" id="3.90.180.10">
    <property type="entry name" value="Medium-chain alcohol dehydrogenases, catalytic domain"/>
    <property type="match status" value="1"/>
</dbReference>
<dbReference type="eggNOG" id="COG1063">
    <property type="taxonomic scope" value="Bacteria"/>
</dbReference>
<sequence length="343" mass="35895">MRAAIFRGAFAIQVEQIPDAALLEPTDAVVQITHACICGTDLWPYRGQGPYQPGWQIGHEWMGIVQDIGSEVRTIKRGDRVIASYDFCDGTCEFCLQGLDSACVQGGLWGFGHEGGQAEAIRACFADATLVVVPPEVEGDEALLKAILPLTDVMAAGHHAAVSANVRAGGRVAVIGDGAVGLCATLAARRLGAEQIIVLGHQPQRLALARQFGATDIITSNGDEAVQQALEMTQGGAQAVLECVGAKETIQMAVTLSRPGGTVGFVGAPHGQEVPLGHMFSSNIGLRGGLAPARAYLPELLAEVLAGRLDPSSVLDRTVSLAEVAAGYAAMDQRQAIKVMVRP</sequence>
<dbReference type="Pfam" id="PF00107">
    <property type="entry name" value="ADH_zinc_N"/>
    <property type="match status" value="1"/>
</dbReference>
<dbReference type="InterPro" id="IPR002328">
    <property type="entry name" value="ADH_Zn_CS"/>
</dbReference>
<name>D6TC51_KTERA</name>
<evidence type="ECO:0000256" key="3">
    <source>
        <dbReference type="ARBA" id="ARBA00022833"/>
    </source>
</evidence>
<dbReference type="PANTHER" id="PTHR42813">
    <property type="entry name" value="ZINC-TYPE ALCOHOL DEHYDROGENASE-LIKE"/>
    <property type="match status" value="1"/>
</dbReference>
<comment type="caution">
    <text evidence="8">The sequence shown here is derived from an EMBL/GenBank/DDBJ whole genome shotgun (WGS) entry which is preliminary data.</text>
</comment>
<evidence type="ECO:0000259" key="7">
    <source>
        <dbReference type="Pfam" id="PF08240"/>
    </source>
</evidence>
<dbReference type="STRING" id="485913.Krac_9474"/>
<dbReference type="Gene3D" id="3.40.50.720">
    <property type="entry name" value="NAD(P)-binding Rossmann-like Domain"/>
    <property type="match status" value="1"/>
</dbReference>
<dbReference type="SUPFAM" id="SSF50129">
    <property type="entry name" value="GroES-like"/>
    <property type="match status" value="1"/>
</dbReference>
<dbReference type="PANTHER" id="PTHR42813:SF2">
    <property type="entry name" value="DEHYDROGENASE, ZINC-CONTAINING, PUTATIVE (AFU_ORTHOLOGUE AFUA_2G02810)-RELATED"/>
    <property type="match status" value="1"/>
</dbReference>
<dbReference type="InterPro" id="IPR013154">
    <property type="entry name" value="ADH-like_N"/>
</dbReference>
<dbReference type="Proteomes" id="UP000004508">
    <property type="component" value="Unassembled WGS sequence"/>
</dbReference>
<keyword evidence="4" id="KW-0560">Oxidoreductase</keyword>
<dbReference type="InterPro" id="IPR036291">
    <property type="entry name" value="NAD(P)-bd_dom_sf"/>
</dbReference>
<evidence type="ECO:0000313" key="8">
    <source>
        <dbReference type="EMBL" id="EFH88087.1"/>
    </source>
</evidence>
<dbReference type="EMBL" id="ADVG01000001">
    <property type="protein sequence ID" value="EFH88087.1"/>
    <property type="molecule type" value="Genomic_DNA"/>
</dbReference>
<evidence type="ECO:0000256" key="5">
    <source>
        <dbReference type="RuleBase" id="RU361277"/>
    </source>
</evidence>
<gene>
    <name evidence="8" type="ORF">Krac_9474</name>
</gene>
<dbReference type="GO" id="GO:0008270">
    <property type="term" value="F:zinc ion binding"/>
    <property type="evidence" value="ECO:0007669"/>
    <property type="project" value="InterPro"/>
</dbReference>
<proteinExistence type="inferred from homology"/>
<evidence type="ECO:0000256" key="1">
    <source>
        <dbReference type="ARBA" id="ARBA00001947"/>
    </source>
</evidence>
<dbReference type="GO" id="GO:0016491">
    <property type="term" value="F:oxidoreductase activity"/>
    <property type="evidence" value="ECO:0007669"/>
    <property type="project" value="UniProtKB-KW"/>
</dbReference>
<dbReference type="PROSITE" id="PS00059">
    <property type="entry name" value="ADH_ZINC"/>
    <property type="match status" value="1"/>
</dbReference>
<accession>D6TC51</accession>
<dbReference type="SUPFAM" id="SSF51735">
    <property type="entry name" value="NAD(P)-binding Rossmann-fold domains"/>
    <property type="match status" value="1"/>
</dbReference>
<dbReference type="OrthoDB" id="9765861at2"/>
<evidence type="ECO:0000259" key="6">
    <source>
        <dbReference type="Pfam" id="PF00107"/>
    </source>
</evidence>
<dbReference type="InterPro" id="IPR013149">
    <property type="entry name" value="ADH-like_C"/>
</dbReference>
<evidence type="ECO:0000256" key="4">
    <source>
        <dbReference type="ARBA" id="ARBA00023002"/>
    </source>
</evidence>
<keyword evidence="2 5" id="KW-0479">Metal-binding</keyword>
<dbReference type="InterPro" id="IPR011032">
    <property type="entry name" value="GroES-like_sf"/>
</dbReference>
<evidence type="ECO:0000256" key="2">
    <source>
        <dbReference type="ARBA" id="ARBA00022723"/>
    </source>
</evidence>
<comment type="cofactor">
    <cofactor evidence="1 5">
        <name>Zn(2+)</name>
        <dbReference type="ChEBI" id="CHEBI:29105"/>
    </cofactor>
</comment>
<organism evidence="8 9">
    <name type="scientific">Ktedonobacter racemifer DSM 44963</name>
    <dbReference type="NCBI Taxonomy" id="485913"/>
    <lineage>
        <taxon>Bacteria</taxon>
        <taxon>Bacillati</taxon>
        <taxon>Chloroflexota</taxon>
        <taxon>Ktedonobacteria</taxon>
        <taxon>Ktedonobacterales</taxon>
        <taxon>Ktedonobacteraceae</taxon>
        <taxon>Ktedonobacter</taxon>
    </lineage>
</organism>
<dbReference type="InParanoid" id="D6TC51"/>
<evidence type="ECO:0000313" key="9">
    <source>
        <dbReference type="Proteomes" id="UP000004508"/>
    </source>
</evidence>
<feature type="domain" description="Alcohol dehydrogenase-like N-terminal" evidence="7">
    <location>
        <begin position="25"/>
        <end position="123"/>
    </location>
</feature>
<comment type="similarity">
    <text evidence="5">Belongs to the zinc-containing alcohol dehydrogenase family.</text>
</comment>
<keyword evidence="3 5" id="KW-0862">Zinc</keyword>
<keyword evidence="9" id="KW-1185">Reference proteome</keyword>
<feature type="domain" description="Alcohol dehydrogenase-like C-terminal" evidence="6">
    <location>
        <begin position="179"/>
        <end position="303"/>
    </location>
</feature>
<protein>
    <submittedName>
        <fullName evidence="8">Alcohol dehydrogenase zinc-binding domain protein</fullName>
    </submittedName>
</protein>